<dbReference type="InterPro" id="IPR036397">
    <property type="entry name" value="RNaseH_sf"/>
</dbReference>
<dbReference type="PANTHER" id="PTHR37984:SF5">
    <property type="entry name" value="PROTEIN NYNRIN-LIKE"/>
    <property type="match status" value="1"/>
</dbReference>
<accession>A0A4Y2IPL7</accession>
<dbReference type="Pfam" id="PF00665">
    <property type="entry name" value="rve"/>
    <property type="match status" value="1"/>
</dbReference>
<dbReference type="Pfam" id="PF22938">
    <property type="entry name" value="Integrase_p58_C"/>
    <property type="match status" value="1"/>
</dbReference>
<dbReference type="GO" id="GO:0003676">
    <property type="term" value="F:nucleic acid binding"/>
    <property type="evidence" value="ECO:0007669"/>
    <property type="project" value="InterPro"/>
</dbReference>
<organism evidence="4 5">
    <name type="scientific">Araneus ventricosus</name>
    <name type="common">Orbweaver spider</name>
    <name type="synonym">Epeira ventricosa</name>
    <dbReference type="NCBI Taxonomy" id="182803"/>
    <lineage>
        <taxon>Eukaryota</taxon>
        <taxon>Metazoa</taxon>
        <taxon>Ecdysozoa</taxon>
        <taxon>Arthropoda</taxon>
        <taxon>Chelicerata</taxon>
        <taxon>Arachnida</taxon>
        <taxon>Araneae</taxon>
        <taxon>Araneomorphae</taxon>
        <taxon>Entelegynae</taxon>
        <taxon>Araneoidea</taxon>
        <taxon>Araneidae</taxon>
        <taxon>Araneus</taxon>
    </lineage>
</organism>
<dbReference type="EMBL" id="BGPR01107483">
    <property type="protein sequence ID" value="GBM79778.1"/>
    <property type="molecule type" value="Genomic_DNA"/>
</dbReference>
<comment type="caution">
    <text evidence="4">The sequence shown here is derived from an EMBL/GenBank/DDBJ whole genome shotgun (WGS) entry which is preliminary data.</text>
</comment>
<evidence type="ECO:0000256" key="1">
    <source>
        <dbReference type="ARBA" id="ARBA00012493"/>
    </source>
</evidence>
<keyword evidence="5" id="KW-1185">Reference proteome</keyword>
<dbReference type="InterPro" id="IPR050951">
    <property type="entry name" value="Retrovirus_Pol_polyprotein"/>
</dbReference>
<dbReference type="GO" id="GO:0003964">
    <property type="term" value="F:RNA-directed DNA polymerase activity"/>
    <property type="evidence" value="ECO:0007669"/>
    <property type="project" value="UniProtKB-EC"/>
</dbReference>
<evidence type="ECO:0000313" key="4">
    <source>
        <dbReference type="EMBL" id="GBM79778.1"/>
    </source>
</evidence>
<dbReference type="PANTHER" id="PTHR37984">
    <property type="entry name" value="PROTEIN CBG26694"/>
    <property type="match status" value="1"/>
</dbReference>
<proteinExistence type="predicted"/>
<dbReference type="Pfam" id="PF17921">
    <property type="entry name" value="Integrase_H2C2"/>
    <property type="match status" value="1"/>
</dbReference>
<dbReference type="InterPro" id="IPR054465">
    <property type="entry name" value="Integrase_p58-like_C"/>
</dbReference>
<dbReference type="SUPFAM" id="SSF53098">
    <property type="entry name" value="Ribonuclease H-like"/>
    <property type="match status" value="1"/>
</dbReference>
<dbReference type="Proteomes" id="UP000499080">
    <property type="component" value="Unassembled WGS sequence"/>
</dbReference>
<dbReference type="InterPro" id="IPR001584">
    <property type="entry name" value="Integrase_cat-core"/>
</dbReference>
<dbReference type="Gene3D" id="3.30.420.10">
    <property type="entry name" value="Ribonuclease H-like superfamily/Ribonuclease H"/>
    <property type="match status" value="1"/>
</dbReference>
<dbReference type="AlphaFoldDB" id="A0A4Y2IPL7"/>
<protein>
    <recommendedName>
        <fullName evidence="1">RNA-directed DNA polymerase</fullName>
        <ecNumber evidence="1">2.7.7.49</ecNumber>
    </recommendedName>
</protein>
<gene>
    <name evidence="4" type="primary">K02A2.6_434</name>
    <name evidence="4" type="ORF">AVEN_194669_1</name>
</gene>
<evidence type="ECO:0000259" key="3">
    <source>
        <dbReference type="PROSITE" id="PS50994"/>
    </source>
</evidence>
<sequence length="684" mass="77795">MDFVILSPPTTRRGTPYNPIMALNTGDQQTAFSIQIENFNGEPDKLEWFIQQITDLKQINKWSDEMTFLFLKSKLAGSALSWYASNPTCKNVTTFDDAVTQLRAFFRNDSTPLSNSAELHNIQLMPGESIRNLAHRIQVLTSRTYNLLEDAAALNQIQSIQLLNALPLKMKQKLIHEDTKNFSSLVEKAQKIVLTEQSLNLMHIASSPQMEESNSQNKILEELKNQIENLSNKVQNMQITYTHCNTINVTSDTSLEISTSTWLKEQADDTQTNEIIQLLKNPSLKDSNNIRGFYIDPTTHILMFKSHRKSQAELIVVPKSLQHKALDICHISHTGLDKTYQIVSNRYYWKGVYIDTKNFVLSCEQCIKNKSFTPKHAPPQSNRIPTRPGDYISVDIKGPLPNSGYVLTVLDHFSKHIVLYSLKNITAEAVSKHILNYISIHGRPSQILSDRGLQFTSEVFSLINKTLGIKLSHTSPFHPQTNGQTERLNPAIESSIITLQERGVNLQNALLIHQNIYNGLIHPSTGYTPNLLHFGRNLPLIFDTFDNNSEPLFLDKAHYVQDLLQQLNTAYELAYSTLTRKQVEQNNRLAKNSRPRALHVGDIVYLKSKGAFKTRFEGPYTIIAKRGEVNYTIQALDNKSARSFTVHVDRLRYAPGRKSHLISHDTAPNESKTRYFLRSSTHQI</sequence>
<evidence type="ECO:0000313" key="5">
    <source>
        <dbReference type="Proteomes" id="UP000499080"/>
    </source>
</evidence>
<reference evidence="4 5" key="1">
    <citation type="journal article" date="2019" name="Sci. Rep.">
        <title>Orb-weaving spider Araneus ventricosus genome elucidates the spidroin gene catalogue.</title>
        <authorList>
            <person name="Kono N."/>
            <person name="Nakamura H."/>
            <person name="Ohtoshi R."/>
            <person name="Moran D.A.P."/>
            <person name="Shinohara A."/>
            <person name="Yoshida Y."/>
            <person name="Fujiwara M."/>
            <person name="Mori M."/>
            <person name="Tomita M."/>
            <person name="Arakawa K."/>
        </authorList>
    </citation>
    <scope>NUCLEOTIDE SEQUENCE [LARGE SCALE GENOMIC DNA]</scope>
</reference>
<dbReference type="EC" id="2.7.7.49" evidence="1"/>
<name>A0A4Y2IPL7_ARAVE</name>
<dbReference type="InterPro" id="IPR041588">
    <property type="entry name" value="Integrase_H2C2"/>
</dbReference>
<dbReference type="Gene3D" id="1.10.340.70">
    <property type="match status" value="1"/>
</dbReference>
<feature type="domain" description="Integrase catalytic" evidence="3">
    <location>
        <begin position="384"/>
        <end position="537"/>
    </location>
</feature>
<dbReference type="PROSITE" id="PS50994">
    <property type="entry name" value="INTEGRASE"/>
    <property type="match status" value="1"/>
</dbReference>
<keyword evidence="2" id="KW-0175">Coiled coil</keyword>
<dbReference type="InterPro" id="IPR012337">
    <property type="entry name" value="RNaseH-like_sf"/>
</dbReference>
<dbReference type="GO" id="GO:0015074">
    <property type="term" value="P:DNA integration"/>
    <property type="evidence" value="ECO:0007669"/>
    <property type="project" value="InterPro"/>
</dbReference>
<evidence type="ECO:0000256" key="2">
    <source>
        <dbReference type="SAM" id="Coils"/>
    </source>
</evidence>
<dbReference type="OrthoDB" id="6425558at2759"/>
<feature type="coiled-coil region" evidence="2">
    <location>
        <begin position="210"/>
        <end position="240"/>
    </location>
</feature>